<dbReference type="Pfam" id="PF03401">
    <property type="entry name" value="TctC"/>
    <property type="match status" value="1"/>
</dbReference>
<dbReference type="CDD" id="cd13578">
    <property type="entry name" value="PBP2_Bug27"/>
    <property type="match status" value="1"/>
</dbReference>
<dbReference type="AlphaFoldDB" id="A0A6N8IVM2"/>
<feature type="signal peptide" evidence="2">
    <location>
        <begin position="1"/>
        <end position="27"/>
    </location>
</feature>
<dbReference type="PIRSF" id="PIRSF017082">
    <property type="entry name" value="YflP"/>
    <property type="match status" value="1"/>
</dbReference>
<dbReference type="PANTHER" id="PTHR42928:SF5">
    <property type="entry name" value="BLR1237 PROTEIN"/>
    <property type="match status" value="1"/>
</dbReference>
<dbReference type="Gene3D" id="3.40.190.10">
    <property type="entry name" value="Periplasmic binding protein-like II"/>
    <property type="match status" value="1"/>
</dbReference>
<comment type="caution">
    <text evidence="3">The sequence shown here is derived from an EMBL/GenBank/DDBJ whole genome shotgun (WGS) entry which is preliminary data.</text>
</comment>
<dbReference type="Proteomes" id="UP000469385">
    <property type="component" value="Unassembled WGS sequence"/>
</dbReference>
<dbReference type="SUPFAM" id="SSF53850">
    <property type="entry name" value="Periplasmic binding protein-like II"/>
    <property type="match status" value="1"/>
</dbReference>
<gene>
    <name evidence="3" type="ORF">GON04_16285</name>
</gene>
<evidence type="ECO:0000313" key="4">
    <source>
        <dbReference type="Proteomes" id="UP000469385"/>
    </source>
</evidence>
<evidence type="ECO:0000313" key="3">
    <source>
        <dbReference type="EMBL" id="MVQ31019.1"/>
    </source>
</evidence>
<accession>A0A6N8IVM2</accession>
<name>A0A6N8IVM2_9BURK</name>
<dbReference type="InterPro" id="IPR042100">
    <property type="entry name" value="Bug_dom1"/>
</dbReference>
<proteinExistence type="inferred from homology"/>
<dbReference type="InterPro" id="IPR005064">
    <property type="entry name" value="BUG"/>
</dbReference>
<protein>
    <submittedName>
        <fullName evidence="3">Tripartite tricarboxylate transporter substrate binding protein</fullName>
    </submittedName>
</protein>
<feature type="chain" id="PRO_5026977145" evidence="2">
    <location>
        <begin position="28"/>
        <end position="326"/>
    </location>
</feature>
<reference evidence="3 4" key="1">
    <citation type="submission" date="2019-12" db="EMBL/GenBank/DDBJ databases">
        <authorList>
            <person name="Huq M.A."/>
        </authorList>
    </citation>
    <scope>NUCLEOTIDE SEQUENCE [LARGE SCALE GENOMIC DNA]</scope>
    <source>
        <strain evidence="3 4">MAH-25</strain>
    </source>
</reference>
<keyword evidence="4" id="KW-1185">Reference proteome</keyword>
<dbReference type="EMBL" id="WSEL01000009">
    <property type="protein sequence ID" value="MVQ31019.1"/>
    <property type="molecule type" value="Genomic_DNA"/>
</dbReference>
<comment type="similarity">
    <text evidence="1">Belongs to the UPF0065 (bug) family.</text>
</comment>
<dbReference type="Gene3D" id="3.40.190.150">
    <property type="entry name" value="Bordetella uptake gene, domain 1"/>
    <property type="match status" value="1"/>
</dbReference>
<evidence type="ECO:0000256" key="2">
    <source>
        <dbReference type="SAM" id="SignalP"/>
    </source>
</evidence>
<dbReference type="RefSeq" id="WP_157399115.1">
    <property type="nucleotide sequence ID" value="NZ_WSEL01000009.1"/>
</dbReference>
<sequence>MSPFPFLRTALALVLAAAAVLPAQAQAQSSAGRSIRFVVPFGPGGAGDLTARIVAQKMSESLGQPIVVDNKPGAGGVVANSAVAKAPPDGQTLLLLTNAVAVTASLFKTLPYDTMKDLAPVTTLGYFDMALVTAPDSRFKSLPELLAYARANPGRLNIGTINVGSSQNLVAQMFKSAAGIDAQVVPFNGTPAVVTALRGGSIDAAVEIVGPLIGQIRGNAVRALALMGEKRSSALPDVPTAGEAGVPRFGVSAWNGLGTTGGTPPAVVERLNKAANAALASPEVRKQLADLYVEARGSTPEQMATLLQSEIQRWSQVIEQAGIPKQ</sequence>
<evidence type="ECO:0000256" key="1">
    <source>
        <dbReference type="ARBA" id="ARBA00006987"/>
    </source>
</evidence>
<dbReference type="PANTHER" id="PTHR42928">
    <property type="entry name" value="TRICARBOXYLATE-BINDING PROTEIN"/>
    <property type="match status" value="1"/>
</dbReference>
<keyword evidence="2" id="KW-0732">Signal</keyword>
<organism evidence="3 4">
    <name type="scientific">Ramlibacter pinisoli</name>
    <dbReference type="NCBI Taxonomy" id="2682844"/>
    <lineage>
        <taxon>Bacteria</taxon>
        <taxon>Pseudomonadati</taxon>
        <taxon>Pseudomonadota</taxon>
        <taxon>Betaproteobacteria</taxon>
        <taxon>Burkholderiales</taxon>
        <taxon>Comamonadaceae</taxon>
        <taxon>Ramlibacter</taxon>
    </lineage>
</organism>